<dbReference type="SUPFAM" id="SSF53850">
    <property type="entry name" value="Periplasmic binding protein-like II"/>
    <property type="match status" value="1"/>
</dbReference>
<dbReference type="GO" id="GO:0043190">
    <property type="term" value="C:ATP-binding cassette (ABC) transporter complex"/>
    <property type="evidence" value="ECO:0007669"/>
    <property type="project" value="InterPro"/>
</dbReference>
<evidence type="ECO:0000256" key="4">
    <source>
        <dbReference type="ARBA" id="ARBA00023136"/>
    </source>
</evidence>
<dbReference type="PANTHER" id="PTHR47737:SF1">
    <property type="entry name" value="GLYCINE BETAINE_PROLINE BETAINE TRANSPORT SYSTEM PERMEASE PROTEIN PROW"/>
    <property type="match status" value="1"/>
</dbReference>
<gene>
    <name evidence="7" type="ORF">HNQ41_000478</name>
</gene>
<dbReference type="Gene3D" id="3.40.190.100">
    <property type="entry name" value="Glycine betaine-binding periplasmic protein, domain 2"/>
    <property type="match status" value="1"/>
</dbReference>
<dbReference type="RefSeq" id="WP_184662823.1">
    <property type="nucleotide sequence ID" value="NZ_JACHHB010000002.1"/>
</dbReference>
<dbReference type="Proteomes" id="UP000551878">
    <property type="component" value="Unassembled WGS sequence"/>
</dbReference>
<keyword evidence="5" id="KW-0732">Signal</keyword>
<keyword evidence="3" id="KW-1003">Cell membrane</keyword>
<dbReference type="PROSITE" id="PS51257">
    <property type="entry name" value="PROKAR_LIPOPROTEIN"/>
    <property type="match status" value="1"/>
</dbReference>
<reference evidence="7 8" key="1">
    <citation type="submission" date="2020-08" db="EMBL/GenBank/DDBJ databases">
        <title>Genomic Encyclopedia of Type Strains, Phase IV (KMG-IV): sequencing the most valuable type-strain genomes for metagenomic binning, comparative biology and taxonomic classification.</title>
        <authorList>
            <person name="Goeker M."/>
        </authorList>
    </citation>
    <scope>NUCLEOTIDE SEQUENCE [LARGE SCALE GENOMIC DNA]</scope>
    <source>
        <strain evidence="7 8">DSM 24696</strain>
    </source>
</reference>
<evidence type="ECO:0000259" key="6">
    <source>
        <dbReference type="Pfam" id="PF04069"/>
    </source>
</evidence>
<evidence type="ECO:0000313" key="7">
    <source>
        <dbReference type="EMBL" id="MBB5172334.1"/>
    </source>
</evidence>
<dbReference type="GO" id="GO:0015871">
    <property type="term" value="P:choline transport"/>
    <property type="evidence" value="ECO:0007669"/>
    <property type="project" value="TreeGrafter"/>
</dbReference>
<proteinExistence type="predicted"/>
<keyword evidence="8" id="KW-1185">Reference proteome</keyword>
<sequence>MNLIALKQRTKTVLSLTALTGVVMLSACGAEEGSGEEGTSDSEEKPTITLGEVPYDQALPLLAIIESIAEELGYPTEIMEGDVGVMYTGIARGDVDVYADMWLPTLHASYLDQYEDSIELLGTLYENADTGWAVPEYMEDINSIEDLKGNEDMFDYEVVGIEPGAGMMPVSEEVIEEYDLDLELVSASTEAMLAEVSRLTANEEPVVFLAWRPHSMFQLFDIKMLDDPNDIWEKDDVVTGVGADFEEKAPDLHGFLEDFEISIEDVEEMMVSMEDEELDDLADEWIEDNREDVDEWLES</sequence>
<evidence type="ECO:0000256" key="5">
    <source>
        <dbReference type="SAM" id="SignalP"/>
    </source>
</evidence>
<evidence type="ECO:0000256" key="3">
    <source>
        <dbReference type="ARBA" id="ARBA00022475"/>
    </source>
</evidence>
<dbReference type="InterPro" id="IPR007210">
    <property type="entry name" value="ABC_Gly_betaine_transp_sub-bd"/>
</dbReference>
<dbReference type="GO" id="GO:0015226">
    <property type="term" value="F:carnitine transmembrane transporter activity"/>
    <property type="evidence" value="ECO:0007669"/>
    <property type="project" value="TreeGrafter"/>
</dbReference>
<dbReference type="PANTHER" id="PTHR47737">
    <property type="entry name" value="GLYCINE BETAINE/PROLINE BETAINE TRANSPORT SYSTEM PERMEASE PROTEIN PROW"/>
    <property type="match status" value="1"/>
</dbReference>
<organism evidence="7 8">
    <name type="scientific">Texcoconibacillus texcoconensis</name>
    <dbReference type="NCBI Taxonomy" id="1095777"/>
    <lineage>
        <taxon>Bacteria</taxon>
        <taxon>Bacillati</taxon>
        <taxon>Bacillota</taxon>
        <taxon>Bacilli</taxon>
        <taxon>Bacillales</taxon>
        <taxon>Bacillaceae</taxon>
        <taxon>Texcoconibacillus</taxon>
    </lineage>
</organism>
<evidence type="ECO:0000256" key="2">
    <source>
        <dbReference type="ARBA" id="ARBA00022448"/>
    </source>
</evidence>
<dbReference type="EMBL" id="JACHHB010000002">
    <property type="protein sequence ID" value="MBB5172334.1"/>
    <property type="molecule type" value="Genomic_DNA"/>
</dbReference>
<dbReference type="CDD" id="cd13639">
    <property type="entry name" value="PBP2_OpuAC_like"/>
    <property type="match status" value="1"/>
</dbReference>
<dbReference type="Gene3D" id="3.40.190.10">
    <property type="entry name" value="Periplasmic binding protein-like II"/>
    <property type="match status" value="1"/>
</dbReference>
<name>A0A840QLT8_9BACI</name>
<dbReference type="AlphaFoldDB" id="A0A840QLT8"/>
<keyword evidence="2" id="KW-0813">Transport</keyword>
<comment type="subcellular location">
    <subcellularLocation>
        <location evidence="1">Cell membrane</location>
    </subcellularLocation>
</comment>
<feature type="signal peptide" evidence="5">
    <location>
        <begin position="1"/>
        <end position="29"/>
    </location>
</feature>
<dbReference type="Pfam" id="PF04069">
    <property type="entry name" value="OpuAC"/>
    <property type="match status" value="1"/>
</dbReference>
<evidence type="ECO:0000256" key="1">
    <source>
        <dbReference type="ARBA" id="ARBA00004236"/>
    </source>
</evidence>
<evidence type="ECO:0000313" key="8">
    <source>
        <dbReference type="Proteomes" id="UP000551878"/>
    </source>
</evidence>
<dbReference type="GO" id="GO:0031460">
    <property type="term" value="P:glycine betaine transport"/>
    <property type="evidence" value="ECO:0007669"/>
    <property type="project" value="TreeGrafter"/>
</dbReference>
<accession>A0A840QLT8</accession>
<keyword evidence="4" id="KW-0472">Membrane</keyword>
<feature type="chain" id="PRO_5032892269" evidence="5">
    <location>
        <begin position="30"/>
        <end position="299"/>
    </location>
</feature>
<protein>
    <submittedName>
        <fullName evidence="7">Glycine betaine/proline transport system substrate-binding protein</fullName>
    </submittedName>
</protein>
<dbReference type="GO" id="GO:0005275">
    <property type="term" value="F:amine transmembrane transporter activity"/>
    <property type="evidence" value="ECO:0007669"/>
    <property type="project" value="TreeGrafter"/>
</dbReference>
<feature type="domain" description="ABC-type glycine betaine transport system substrate-binding" evidence="6">
    <location>
        <begin position="47"/>
        <end position="287"/>
    </location>
</feature>
<comment type="caution">
    <text evidence="7">The sequence shown here is derived from an EMBL/GenBank/DDBJ whole genome shotgun (WGS) entry which is preliminary data.</text>
</comment>